<gene>
    <name evidence="1" type="ORF">FCALED_LOCUS12994</name>
</gene>
<dbReference type="OrthoDB" id="2443332at2759"/>
<evidence type="ECO:0000313" key="2">
    <source>
        <dbReference type="Proteomes" id="UP000789570"/>
    </source>
</evidence>
<keyword evidence="2" id="KW-1185">Reference proteome</keyword>
<evidence type="ECO:0000313" key="1">
    <source>
        <dbReference type="EMBL" id="CAG8691707.1"/>
    </source>
</evidence>
<comment type="caution">
    <text evidence="1">The sequence shown here is derived from an EMBL/GenBank/DDBJ whole genome shotgun (WGS) entry which is preliminary data.</text>
</comment>
<accession>A0A9N9EXV7</accession>
<sequence length="62" mass="6885">MEHTILLRIIEKIVSVLEAVDVLLNIGVDGDLNSNKTLNNIPCVSKVYADLMHIGKNIRTNI</sequence>
<feature type="non-terminal residue" evidence="1">
    <location>
        <position position="62"/>
    </location>
</feature>
<reference evidence="1" key="1">
    <citation type="submission" date="2021-06" db="EMBL/GenBank/DDBJ databases">
        <authorList>
            <person name="Kallberg Y."/>
            <person name="Tangrot J."/>
            <person name="Rosling A."/>
        </authorList>
    </citation>
    <scope>NUCLEOTIDE SEQUENCE</scope>
    <source>
        <strain evidence="1">UK204</strain>
    </source>
</reference>
<proteinExistence type="predicted"/>
<dbReference type="EMBL" id="CAJVPQ010006995">
    <property type="protein sequence ID" value="CAG8691707.1"/>
    <property type="molecule type" value="Genomic_DNA"/>
</dbReference>
<organism evidence="1 2">
    <name type="scientific">Funneliformis caledonium</name>
    <dbReference type="NCBI Taxonomy" id="1117310"/>
    <lineage>
        <taxon>Eukaryota</taxon>
        <taxon>Fungi</taxon>
        <taxon>Fungi incertae sedis</taxon>
        <taxon>Mucoromycota</taxon>
        <taxon>Glomeromycotina</taxon>
        <taxon>Glomeromycetes</taxon>
        <taxon>Glomerales</taxon>
        <taxon>Glomeraceae</taxon>
        <taxon>Funneliformis</taxon>
    </lineage>
</organism>
<dbReference type="AlphaFoldDB" id="A0A9N9EXV7"/>
<protein>
    <submittedName>
        <fullName evidence="1">13596_t:CDS:1</fullName>
    </submittedName>
</protein>
<name>A0A9N9EXV7_9GLOM</name>
<dbReference type="Proteomes" id="UP000789570">
    <property type="component" value="Unassembled WGS sequence"/>
</dbReference>